<dbReference type="SUPFAM" id="SSF100950">
    <property type="entry name" value="NagB/RpiA/CoA transferase-like"/>
    <property type="match status" value="1"/>
</dbReference>
<dbReference type="STRING" id="332411.VI06_05905"/>
<organism evidence="6 7">
    <name type="scientific">Aquitalea magnusonii</name>
    <dbReference type="NCBI Taxonomy" id="332411"/>
    <lineage>
        <taxon>Bacteria</taxon>
        <taxon>Pseudomonadati</taxon>
        <taxon>Pseudomonadota</taxon>
        <taxon>Betaproteobacteria</taxon>
        <taxon>Neisseriales</taxon>
        <taxon>Chromobacteriaceae</taxon>
        <taxon>Aquitalea</taxon>
    </lineage>
</organism>
<dbReference type="EMBL" id="AP018823">
    <property type="protein sequence ID" value="BBF87385.1"/>
    <property type="molecule type" value="Genomic_DNA"/>
</dbReference>
<dbReference type="Proteomes" id="UP000198290">
    <property type="component" value="Chromosome"/>
</dbReference>
<gene>
    <name evidence="6" type="ORF">DLM_3801</name>
</gene>
<dbReference type="EC" id="6.3.3.2" evidence="5"/>
<proteinExistence type="inferred from homology"/>
<dbReference type="PANTHER" id="PTHR23407:SF1">
    <property type="entry name" value="5-FORMYLTETRAHYDROFOLATE CYCLO-LIGASE"/>
    <property type="match status" value="1"/>
</dbReference>
<feature type="binding site" evidence="4">
    <location>
        <position position="55"/>
    </location>
    <ligand>
        <name>substrate</name>
    </ligand>
</feature>
<reference evidence="7" key="1">
    <citation type="journal article" date="2017" name="Biotechnol. Biofuels">
        <title>Evaluation of environmental bacterial communities as a factor affecting the growth of duckweed Lemna minor.</title>
        <authorList>
            <person name="Ishizawa H."/>
            <person name="Kuroda M."/>
            <person name="Morikawa M."/>
            <person name="Ike M."/>
        </authorList>
    </citation>
    <scope>NUCLEOTIDE SEQUENCE [LARGE SCALE GENOMIC DNA]</scope>
    <source>
        <strain evidence="7">H3</strain>
    </source>
</reference>
<evidence type="ECO:0000256" key="2">
    <source>
        <dbReference type="ARBA" id="ARBA00022741"/>
    </source>
</evidence>
<evidence type="ECO:0000313" key="6">
    <source>
        <dbReference type="EMBL" id="BBF87385.1"/>
    </source>
</evidence>
<dbReference type="Gene3D" id="3.40.50.10420">
    <property type="entry name" value="NagB/RpiA/CoA transferase-like"/>
    <property type="match status" value="1"/>
</dbReference>
<evidence type="ECO:0000256" key="3">
    <source>
        <dbReference type="ARBA" id="ARBA00022840"/>
    </source>
</evidence>
<keyword evidence="6" id="KW-0436">Ligase</keyword>
<dbReference type="NCBIfam" id="TIGR02727">
    <property type="entry name" value="MTHFS_bact"/>
    <property type="match status" value="1"/>
</dbReference>
<dbReference type="InterPro" id="IPR002698">
    <property type="entry name" value="FTHF_cligase"/>
</dbReference>
<dbReference type="GO" id="GO:0035999">
    <property type="term" value="P:tetrahydrofolate interconversion"/>
    <property type="evidence" value="ECO:0007669"/>
    <property type="project" value="TreeGrafter"/>
</dbReference>
<feature type="binding site" evidence="4">
    <location>
        <begin position="11"/>
        <end position="15"/>
    </location>
    <ligand>
        <name>ATP</name>
        <dbReference type="ChEBI" id="CHEBI:30616"/>
    </ligand>
</feature>
<dbReference type="GO" id="GO:0009396">
    <property type="term" value="P:folic acid-containing compound biosynthetic process"/>
    <property type="evidence" value="ECO:0007669"/>
    <property type="project" value="TreeGrafter"/>
</dbReference>
<evidence type="ECO:0000256" key="4">
    <source>
        <dbReference type="PIRSR" id="PIRSR006806-1"/>
    </source>
</evidence>
<dbReference type="GO" id="GO:0005524">
    <property type="term" value="F:ATP binding"/>
    <property type="evidence" value="ECO:0007669"/>
    <property type="project" value="UniProtKB-KW"/>
</dbReference>
<comment type="catalytic activity">
    <reaction evidence="5">
        <text>(6S)-5-formyl-5,6,7,8-tetrahydrofolate + ATP = (6R)-5,10-methenyltetrahydrofolate + ADP + phosphate</text>
        <dbReference type="Rhea" id="RHEA:10488"/>
        <dbReference type="ChEBI" id="CHEBI:30616"/>
        <dbReference type="ChEBI" id="CHEBI:43474"/>
        <dbReference type="ChEBI" id="CHEBI:57455"/>
        <dbReference type="ChEBI" id="CHEBI:57457"/>
        <dbReference type="ChEBI" id="CHEBI:456216"/>
        <dbReference type="EC" id="6.3.3.2"/>
    </reaction>
</comment>
<feature type="binding site" evidence="4">
    <location>
        <position position="60"/>
    </location>
    <ligand>
        <name>substrate</name>
    </ligand>
</feature>
<accession>A0A3G9GIP2</accession>
<reference evidence="7" key="3">
    <citation type="journal article" date="2017" name="Plant Physiol. Biochem.">
        <title>Differential oxidative and antioxidative response of duckweed Lemna minor toward plant growth promoting/inhibiting bacteria.</title>
        <authorList>
            <person name="Ishizawa H."/>
            <person name="Kuroda M."/>
            <person name="Morikawa M."/>
            <person name="Ike M."/>
        </authorList>
    </citation>
    <scope>NUCLEOTIDE SEQUENCE [LARGE SCALE GENOMIC DNA]</scope>
    <source>
        <strain evidence="7">H3</strain>
    </source>
</reference>
<dbReference type="PANTHER" id="PTHR23407">
    <property type="entry name" value="ATPASE INHIBITOR/5-FORMYLTETRAHYDROFOLATE CYCLO-LIGASE"/>
    <property type="match status" value="1"/>
</dbReference>
<keyword evidence="5" id="KW-0479">Metal-binding</keyword>
<sequence>MPTPDTAVTDKIALRKAVRRQRMALTPAYRAQAMRAVARHANRLLQRGRRIGGYLAAGSELDVEILLSTALQRGASVWLPQIPARGRRMWFSRLTASGSWYRHARYGIVEFDGPCLRAEKLDVLLVPLLAVDEDGYRMGQGGGFYDSSLAFRQRSRRYGKPLLVGVAYDCQRVPQVPREAWDVQLDYLLTESGLHRFARDQGAKAS</sequence>
<dbReference type="InterPro" id="IPR037171">
    <property type="entry name" value="NagB/RpiA_transferase-like"/>
</dbReference>
<evidence type="ECO:0000256" key="1">
    <source>
        <dbReference type="ARBA" id="ARBA00010638"/>
    </source>
</evidence>
<dbReference type="KEGG" id="amah:DLM_3801"/>
<dbReference type="InterPro" id="IPR024185">
    <property type="entry name" value="FTHF_cligase-like_sf"/>
</dbReference>
<comment type="similarity">
    <text evidence="1 5">Belongs to the 5-formyltetrahydrofolate cyclo-ligase family.</text>
</comment>
<dbReference type="OrthoDB" id="9801938at2"/>
<dbReference type="GO" id="GO:0030272">
    <property type="term" value="F:5-formyltetrahydrofolate cyclo-ligase activity"/>
    <property type="evidence" value="ECO:0007669"/>
    <property type="project" value="UniProtKB-EC"/>
</dbReference>
<dbReference type="PIRSF" id="PIRSF006806">
    <property type="entry name" value="FTHF_cligase"/>
    <property type="match status" value="1"/>
</dbReference>
<keyword evidence="7" id="KW-1185">Reference proteome</keyword>
<dbReference type="Pfam" id="PF01812">
    <property type="entry name" value="5-FTHF_cyc-lig"/>
    <property type="match status" value="1"/>
</dbReference>
<keyword evidence="3 4" id="KW-0067">ATP-binding</keyword>
<dbReference type="RefSeq" id="WP_089082538.1">
    <property type="nucleotide sequence ID" value="NZ_AP018823.1"/>
</dbReference>
<dbReference type="GO" id="GO:0046872">
    <property type="term" value="F:metal ion binding"/>
    <property type="evidence" value="ECO:0007669"/>
    <property type="project" value="UniProtKB-KW"/>
</dbReference>
<name>A0A3G9GIP2_9NEIS</name>
<evidence type="ECO:0000256" key="5">
    <source>
        <dbReference type="RuleBase" id="RU361279"/>
    </source>
</evidence>
<keyword evidence="2 4" id="KW-0547">Nucleotide-binding</keyword>
<protein>
    <recommendedName>
        <fullName evidence="5">5-formyltetrahydrofolate cyclo-ligase</fullName>
        <ecNumber evidence="5">6.3.3.2</ecNumber>
    </recommendedName>
</protein>
<comment type="cofactor">
    <cofactor evidence="5">
        <name>Mg(2+)</name>
        <dbReference type="ChEBI" id="CHEBI:18420"/>
    </cofactor>
</comment>
<dbReference type="AlphaFoldDB" id="A0A3G9GIP2"/>
<keyword evidence="5" id="KW-0460">Magnesium</keyword>
<reference evidence="6 7" key="2">
    <citation type="journal article" date="2017" name="Genome Announc.">
        <title>Draft genome sequence of Aquitalea magnusonii strain H3, a plant growth-promoting bacterium of duckweed Lemna minor.</title>
        <authorList>
            <person name="Ishizawa H."/>
            <person name="Kuroda M."/>
            <person name="Ike M."/>
        </authorList>
    </citation>
    <scope>NUCLEOTIDE SEQUENCE [LARGE SCALE GENOMIC DNA]</scope>
    <source>
        <strain evidence="6 7">H3</strain>
    </source>
</reference>
<evidence type="ECO:0000313" key="7">
    <source>
        <dbReference type="Proteomes" id="UP000198290"/>
    </source>
</evidence>
<feature type="binding site" evidence="4">
    <location>
        <begin position="137"/>
        <end position="145"/>
    </location>
    <ligand>
        <name>ATP</name>
        <dbReference type="ChEBI" id="CHEBI:30616"/>
    </ligand>
</feature>